<accession>A0A0L6UWZ2</accession>
<comment type="caution">
    <text evidence="2">The sequence shown here is derived from an EMBL/GenBank/DDBJ whole genome shotgun (WGS) entry which is preliminary data.</text>
</comment>
<dbReference type="Proteomes" id="UP000037035">
    <property type="component" value="Unassembled WGS sequence"/>
</dbReference>
<dbReference type="EMBL" id="LAVV01008336">
    <property type="protein sequence ID" value="KNZ53076.1"/>
    <property type="molecule type" value="Genomic_DNA"/>
</dbReference>
<evidence type="ECO:0000313" key="3">
    <source>
        <dbReference type="Proteomes" id="UP000037035"/>
    </source>
</evidence>
<name>A0A0L6UWZ2_9BASI</name>
<keyword evidence="3" id="KW-1185">Reference proteome</keyword>
<dbReference type="AlphaFoldDB" id="A0A0L6UWZ2"/>
<reference evidence="2 3" key="1">
    <citation type="submission" date="2015-08" db="EMBL/GenBank/DDBJ databases">
        <title>Next Generation Sequencing and Analysis of the Genome of Puccinia sorghi L Schw, the Causal Agent of Maize Common Rust.</title>
        <authorList>
            <person name="Rochi L."/>
            <person name="Burguener G."/>
            <person name="Darino M."/>
            <person name="Turjanski A."/>
            <person name="Kreff E."/>
            <person name="Dieguez M.J."/>
            <person name="Sacco F."/>
        </authorList>
    </citation>
    <scope>NUCLEOTIDE SEQUENCE [LARGE SCALE GENOMIC DNA]</scope>
    <source>
        <strain evidence="2 3">RO10H11247</strain>
    </source>
</reference>
<gene>
    <name evidence="2" type="ORF">VP01_3350g1</name>
</gene>
<dbReference type="InterPro" id="IPR046798">
    <property type="entry name" value="2OG-FeII_Oxy_6"/>
</dbReference>
<evidence type="ECO:0000313" key="2">
    <source>
        <dbReference type="EMBL" id="KNZ53076.1"/>
    </source>
</evidence>
<feature type="domain" description="Tet-like 2OG-Fe(II) oxygenase" evidence="1">
    <location>
        <begin position="29"/>
        <end position="94"/>
    </location>
</feature>
<proteinExistence type="predicted"/>
<organism evidence="2 3">
    <name type="scientific">Puccinia sorghi</name>
    <dbReference type="NCBI Taxonomy" id="27349"/>
    <lineage>
        <taxon>Eukaryota</taxon>
        <taxon>Fungi</taxon>
        <taxon>Dikarya</taxon>
        <taxon>Basidiomycota</taxon>
        <taxon>Pucciniomycotina</taxon>
        <taxon>Pucciniomycetes</taxon>
        <taxon>Pucciniales</taxon>
        <taxon>Pucciniaceae</taxon>
        <taxon>Puccinia</taxon>
    </lineage>
</organism>
<feature type="non-terminal residue" evidence="2">
    <location>
        <position position="1"/>
    </location>
</feature>
<dbReference type="Pfam" id="PF20515">
    <property type="entry name" value="2OG-FeII_Oxy_6"/>
    <property type="match status" value="1"/>
</dbReference>
<sequence>ILLSNHNTKISANISFLKQNIRISTSQMALDILGRSAKVAKDPDRYCKLKSHAPEQNTFIGKQFYLVSSPLFDEIKKQHNALGTPRLEPNFNENSFILCFL</sequence>
<dbReference type="VEuPathDB" id="FungiDB:VP01_3350g1"/>
<evidence type="ECO:0000259" key="1">
    <source>
        <dbReference type="Pfam" id="PF20515"/>
    </source>
</evidence>
<protein>
    <recommendedName>
        <fullName evidence="1">Tet-like 2OG-Fe(II) oxygenase domain-containing protein</fullName>
    </recommendedName>
</protein>